<feature type="compositionally biased region" description="Polar residues" evidence="1">
    <location>
        <begin position="463"/>
        <end position="476"/>
    </location>
</feature>
<dbReference type="OMA" id="PPFFDDA"/>
<keyword evidence="3" id="KW-1185">Reference proteome</keyword>
<evidence type="ECO:0000313" key="2">
    <source>
        <dbReference type="EMBL" id="CDO74948.1"/>
    </source>
</evidence>
<gene>
    <name evidence="2" type="ORF">BN946_scf184945.g20</name>
</gene>
<sequence length="532" mass="57166">MAAQEDGALVCSPECDHTFCPPPRLIYSPASSSSLASDTPPPITPLGPSLCPNVGFPLLSPAGSKFLDSTPLPDGFKAGSTLAERRGAKALALAKSPTFSDVPQPKFLSPRTPDTPSSFAQRIFDFIRSPTPDTVSICESPSPEYTSDPFGGTSPSFFDDPCLFDSDSVRPHPDLYDLNIYQYHARRPHLAVVKNGPKHGTARLYVGVSDIELKAEVSVAVSPPHSQKHPSAFVPSPSTPAPSLDRHLPEALSAAPIPPPSLPPPSHSYDIRSAPAPVVRRLSTASLPSSPLPYLRPLLLPQKLVRREIADAQSASILPHATRTLRPLILPLELARRATHPARHARIRPRPASYPHSVARSRPYHIPINRHGMAAVNASSPASITPRMDTVTEEGGGEEERGSRAEYRRSQQLDDIISLLDESGIIHVLRTGDGRDAVSAEHVLSDSDESAGLATPPSILSRPGTSSSYSFVSQPQEDPAQEIVETSVLEASKVDDILELLDVQREDAVVKQGDDEAVEEEAADELICAYAI</sequence>
<evidence type="ECO:0000256" key="1">
    <source>
        <dbReference type="SAM" id="MobiDB-lite"/>
    </source>
</evidence>
<feature type="region of interest" description="Disordered" evidence="1">
    <location>
        <begin position="448"/>
        <end position="478"/>
    </location>
</feature>
<dbReference type="OrthoDB" id="2756183at2759"/>
<dbReference type="EMBL" id="CCBP010000229">
    <property type="protein sequence ID" value="CDO74948.1"/>
    <property type="molecule type" value="Genomic_DNA"/>
</dbReference>
<organism evidence="2 3">
    <name type="scientific">Pycnoporus cinnabarinus</name>
    <name type="common">Cinnabar-red polypore</name>
    <name type="synonym">Trametes cinnabarina</name>
    <dbReference type="NCBI Taxonomy" id="5643"/>
    <lineage>
        <taxon>Eukaryota</taxon>
        <taxon>Fungi</taxon>
        <taxon>Dikarya</taxon>
        <taxon>Basidiomycota</taxon>
        <taxon>Agaricomycotina</taxon>
        <taxon>Agaricomycetes</taxon>
        <taxon>Polyporales</taxon>
        <taxon>Polyporaceae</taxon>
        <taxon>Trametes</taxon>
    </lineage>
</organism>
<feature type="region of interest" description="Disordered" evidence="1">
    <location>
        <begin position="222"/>
        <end position="246"/>
    </location>
</feature>
<accession>A0A060SR76</accession>
<evidence type="ECO:0000313" key="3">
    <source>
        <dbReference type="Proteomes" id="UP000029665"/>
    </source>
</evidence>
<reference evidence="2" key="1">
    <citation type="submission" date="2014-01" db="EMBL/GenBank/DDBJ databases">
        <title>The genome of the white-rot fungus Pycnoporus cinnabarinus: a basidiomycete model with a versatile arsenal for lignocellulosic biomass breakdown.</title>
        <authorList>
            <person name="Levasseur A."/>
            <person name="Lomascolo A."/>
            <person name="Ruiz-Duenas F.J."/>
            <person name="Uzan E."/>
            <person name="Piumi F."/>
            <person name="Kues U."/>
            <person name="Ram A.F.J."/>
            <person name="Murat C."/>
            <person name="Haon M."/>
            <person name="Benoit I."/>
            <person name="Arfi Y."/>
            <person name="Chevret D."/>
            <person name="Drula E."/>
            <person name="Kwon M.J."/>
            <person name="Gouret P."/>
            <person name="Lesage-Meessen L."/>
            <person name="Lombard V."/>
            <person name="Mariette J."/>
            <person name="Noirot C."/>
            <person name="Park J."/>
            <person name="Patyshakuliyeva A."/>
            <person name="Wieneger R.A.B."/>
            <person name="Wosten H.A.B."/>
            <person name="Martin F."/>
            <person name="Coutinho P.M."/>
            <person name="de Vries R."/>
            <person name="Martinez A.T."/>
            <person name="Klopp C."/>
            <person name="Pontarotti P."/>
            <person name="Henrissat B."/>
            <person name="Record E."/>
        </authorList>
    </citation>
    <scope>NUCLEOTIDE SEQUENCE [LARGE SCALE GENOMIC DNA]</scope>
    <source>
        <strain evidence="2">BRFM137</strain>
    </source>
</reference>
<dbReference type="AlphaFoldDB" id="A0A060SR76"/>
<name>A0A060SR76_PYCCI</name>
<dbReference type="Proteomes" id="UP000029665">
    <property type="component" value="Unassembled WGS sequence"/>
</dbReference>
<feature type="region of interest" description="Disordered" evidence="1">
    <location>
        <begin position="385"/>
        <end position="408"/>
    </location>
</feature>
<feature type="compositionally biased region" description="Basic and acidic residues" evidence="1">
    <location>
        <begin position="398"/>
        <end position="408"/>
    </location>
</feature>
<dbReference type="HOGENOM" id="CLU_512037_0_0_1"/>
<protein>
    <submittedName>
        <fullName evidence="2">Uncharacterized protein</fullName>
    </submittedName>
</protein>
<proteinExistence type="predicted"/>
<comment type="caution">
    <text evidence="2">The sequence shown here is derived from an EMBL/GenBank/DDBJ whole genome shotgun (WGS) entry which is preliminary data.</text>
</comment>